<gene>
    <name evidence="1" type="ORF">G5714_002566</name>
</gene>
<name>A0A7J6D747_9TELE</name>
<evidence type="ECO:0000313" key="1">
    <source>
        <dbReference type="EMBL" id="KAF4115077.1"/>
    </source>
</evidence>
<proteinExistence type="predicted"/>
<keyword evidence="2" id="KW-1185">Reference proteome</keyword>
<comment type="caution">
    <text evidence="1">The sequence shown here is derived from an EMBL/GenBank/DDBJ whole genome shotgun (WGS) entry which is preliminary data.</text>
</comment>
<dbReference type="Proteomes" id="UP000579812">
    <property type="component" value="Unassembled WGS sequence"/>
</dbReference>
<protein>
    <submittedName>
        <fullName evidence="1">Uncharacterized protein</fullName>
    </submittedName>
</protein>
<evidence type="ECO:0000313" key="2">
    <source>
        <dbReference type="Proteomes" id="UP000579812"/>
    </source>
</evidence>
<sequence>MTALKVNLSPWSIRFEETHSKEILWSCFPEGHCDGLWIGLRQGTRKVKAFFHCGLKMSDARSLQYSNRSTNKCGDVALCINFESTKLQLDRWICMEPFRTRREGSLPLSKVVCLRLVTHPLRLICFFQVLTLYIWNDDTLFCNSAFQSHWQIILMQCATSTRTKQGGTLAD</sequence>
<reference evidence="1 2" key="1">
    <citation type="submission" date="2020-04" db="EMBL/GenBank/DDBJ databases">
        <title>Chromosome-level genome assembly of a cyprinid fish Onychostoma macrolepis by integration of Nanopore Sequencing, Bionano and Hi-C technology.</title>
        <authorList>
            <person name="Wang D."/>
        </authorList>
    </citation>
    <scope>NUCLEOTIDE SEQUENCE [LARGE SCALE GENOMIC DNA]</scope>
    <source>
        <strain evidence="1">SWU-2019</strain>
        <tissue evidence="1">Muscle</tissue>
    </source>
</reference>
<organism evidence="1 2">
    <name type="scientific">Onychostoma macrolepis</name>
    <dbReference type="NCBI Taxonomy" id="369639"/>
    <lineage>
        <taxon>Eukaryota</taxon>
        <taxon>Metazoa</taxon>
        <taxon>Chordata</taxon>
        <taxon>Craniata</taxon>
        <taxon>Vertebrata</taxon>
        <taxon>Euteleostomi</taxon>
        <taxon>Actinopterygii</taxon>
        <taxon>Neopterygii</taxon>
        <taxon>Teleostei</taxon>
        <taxon>Ostariophysi</taxon>
        <taxon>Cypriniformes</taxon>
        <taxon>Cyprinidae</taxon>
        <taxon>Acrossocheilinae</taxon>
        <taxon>Onychostoma</taxon>
    </lineage>
</organism>
<dbReference type="EMBL" id="JAAMOB010000003">
    <property type="protein sequence ID" value="KAF4115077.1"/>
    <property type="molecule type" value="Genomic_DNA"/>
</dbReference>
<accession>A0A7J6D747</accession>
<dbReference type="AlphaFoldDB" id="A0A7J6D747"/>